<keyword evidence="1" id="KW-0732">Signal</keyword>
<dbReference type="Proteomes" id="UP000001062">
    <property type="component" value="Chromosome"/>
</dbReference>
<dbReference type="AlphaFoldDB" id="F2K3U9"/>
<name>F2K3U9_MARM1</name>
<accession>F2K3U9</accession>
<proteinExistence type="predicted"/>
<reference evidence="2 3" key="1">
    <citation type="journal article" date="2012" name="Stand. Genomic Sci.">
        <title>Complete genome sequence of the melanogenic marine bacterium Marinomonas mediterranea type strain (MMB-1(T)).</title>
        <authorList>
            <person name="Lucas-Elio P."/>
            <person name="Goodwin L."/>
            <person name="Woyke T."/>
            <person name="Pitluck S."/>
            <person name="Nolan M."/>
            <person name="Kyrpides N.C."/>
            <person name="Detter J.C."/>
            <person name="Copeland A."/>
            <person name="Teshima H."/>
            <person name="Bruce D."/>
            <person name="Detter C."/>
            <person name="Tapia R."/>
            <person name="Han S."/>
            <person name="Land M.L."/>
            <person name="Ivanova N."/>
            <person name="Mikhailova N."/>
            <person name="Johnston A.W."/>
            <person name="Sanchez-Amat A."/>
        </authorList>
    </citation>
    <scope>NUCLEOTIDE SEQUENCE [LARGE SCALE GENOMIC DNA]</scope>
    <source>
        <strain evidence="3">ATCC 700492 / JCM 21426 / NBRC 103028 / MMB-1</strain>
    </source>
</reference>
<dbReference type="EMBL" id="CP002583">
    <property type="protein sequence ID" value="ADZ90198.1"/>
    <property type="molecule type" value="Genomic_DNA"/>
</dbReference>
<dbReference type="HOGENOM" id="CLU_1537981_0_0_6"/>
<organism evidence="2 3">
    <name type="scientific">Marinomonas mediterranea (strain ATCC 700492 / JCM 21426 / NBRC 103028 / MMB-1)</name>
    <dbReference type="NCBI Taxonomy" id="717774"/>
    <lineage>
        <taxon>Bacteria</taxon>
        <taxon>Pseudomonadati</taxon>
        <taxon>Pseudomonadota</taxon>
        <taxon>Gammaproteobacteria</taxon>
        <taxon>Oceanospirillales</taxon>
        <taxon>Oceanospirillaceae</taxon>
        <taxon>Marinomonas</taxon>
    </lineage>
</organism>
<evidence type="ECO:0000313" key="3">
    <source>
        <dbReference type="Proteomes" id="UP000001062"/>
    </source>
</evidence>
<dbReference type="KEGG" id="mme:Marme_0923"/>
<sequence precursor="true">MFSSFRYGCYLIFTFAMMLCSVSAQAATVSRSTIMPSDNPTPILVVGTKYTEASLSYADIESLPFFDTSMIKHFDGPEGRFSGVWLNDLLKKYGLYNAERLRLVAHDGYEVFLSKQQREQKRYFLATRLNGHFLSINELGPLMVIVPDDGGEEVRGDVSHSHWIWALKQLKEQ</sequence>
<evidence type="ECO:0000313" key="2">
    <source>
        <dbReference type="EMBL" id="ADZ90198.1"/>
    </source>
</evidence>
<keyword evidence="3" id="KW-1185">Reference proteome</keyword>
<feature type="chain" id="PRO_5003284433" description="Oxidoreductase molybdopterin-binding domain-containing protein" evidence="1">
    <location>
        <begin position="27"/>
        <end position="173"/>
    </location>
</feature>
<dbReference type="eggNOG" id="ENOG503499B">
    <property type="taxonomic scope" value="Bacteria"/>
</dbReference>
<feature type="signal peptide" evidence="1">
    <location>
        <begin position="1"/>
        <end position="26"/>
    </location>
</feature>
<protein>
    <recommendedName>
        <fullName evidence="4">Oxidoreductase molybdopterin-binding domain-containing protein</fullName>
    </recommendedName>
</protein>
<dbReference type="InterPro" id="IPR036374">
    <property type="entry name" value="OxRdtase_Mopterin-bd_sf"/>
</dbReference>
<gene>
    <name evidence="2" type="ordered locus">Marme_0923</name>
</gene>
<dbReference type="OrthoDB" id="5796037at2"/>
<dbReference type="SUPFAM" id="SSF56524">
    <property type="entry name" value="Oxidoreductase molybdopterin-binding domain"/>
    <property type="match status" value="1"/>
</dbReference>
<dbReference type="PATRIC" id="fig|717774.3.peg.965"/>
<dbReference type="Gene3D" id="3.90.420.10">
    <property type="entry name" value="Oxidoreductase, molybdopterin-binding domain"/>
    <property type="match status" value="1"/>
</dbReference>
<evidence type="ECO:0000256" key="1">
    <source>
        <dbReference type="SAM" id="SignalP"/>
    </source>
</evidence>
<dbReference type="RefSeq" id="WP_013660103.1">
    <property type="nucleotide sequence ID" value="NC_015276.1"/>
</dbReference>
<dbReference type="STRING" id="717774.Marme_0923"/>
<evidence type="ECO:0008006" key="4">
    <source>
        <dbReference type="Google" id="ProtNLM"/>
    </source>
</evidence>